<protein>
    <submittedName>
        <fullName evidence="1">Uncharacterized protein</fullName>
    </submittedName>
</protein>
<dbReference type="EMBL" id="JTDY01005343">
    <property type="protein sequence ID" value="KOB67098.1"/>
    <property type="molecule type" value="Genomic_DNA"/>
</dbReference>
<name>A0A0L7KV32_OPEBR</name>
<feature type="non-terminal residue" evidence="1">
    <location>
        <position position="41"/>
    </location>
</feature>
<organism evidence="1 2">
    <name type="scientific">Operophtera brumata</name>
    <name type="common">Winter moth</name>
    <name type="synonym">Phalaena brumata</name>
    <dbReference type="NCBI Taxonomy" id="104452"/>
    <lineage>
        <taxon>Eukaryota</taxon>
        <taxon>Metazoa</taxon>
        <taxon>Ecdysozoa</taxon>
        <taxon>Arthropoda</taxon>
        <taxon>Hexapoda</taxon>
        <taxon>Insecta</taxon>
        <taxon>Pterygota</taxon>
        <taxon>Neoptera</taxon>
        <taxon>Endopterygota</taxon>
        <taxon>Lepidoptera</taxon>
        <taxon>Glossata</taxon>
        <taxon>Ditrysia</taxon>
        <taxon>Geometroidea</taxon>
        <taxon>Geometridae</taxon>
        <taxon>Larentiinae</taxon>
        <taxon>Operophtera</taxon>
    </lineage>
</organism>
<gene>
    <name evidence="1" type="ORF">OBRU01_16758</name>
</gene>
<dbReference type="Proteomes" id="UP000037510">
    <property type="component" value="Unassembled WGS sequence"/>
</dbReference>
<proteinExistence type="predicted"/>
<evidence type="ECO:0000313" key="2">
    <source>
        <dbReference type="Proteomes" id="UP000037510"/>
    </source>
</evidence>
<keyword evidence="2" id="KW-1185">Reference proteome</keyword>
<accession>A0A0L7KV32</accession>
<comment type="caution">
    <text evidence="1">The sequence shown here is derived from an EMBL/GenBank/DDBJ whole genome shotgun (WGS) entry which is preliminary data.</text>
</comment>
<sequence length="41" mass="4893">MKRSKSYTWLSTLLKPKVETQQDEEWGAVPWIRANEPMQND</sequence>
<reference evidence="1 2" key="1">
    <citation type="journal article" date="2015" name="Genome Biol. Evol.">
        <title>The genome of winter moth (Operophtera brumata) provides a genomic perspective on sexual dimorphism and phenology.</title>
        <authorList>
            <person name="Derks M.F."/>
            <person name="Smit S."/>
            <person name="Salis L."/>
            <person name="Schijlen E."/>
            <person name="Bossers A."/>
            <person name="Mateman C."/>
            <person name="Pijl A.S."/>
            <person name="de Ridder D."/>
            <person name="Groenen M.A."/>
            <person name="Visser M.E."/>
            <person name="Megens H.J."/>
        </authorList>
    </citation>
    <scope>NUCLEOTIDE SEQUENCE [LARGE SCALE GENOMIC DNA]</scope>
    <source>
        <strain evidence="1">WM2013NL</strain>
        <tissue evidence="1">Head and thorax</tissue>
    </source>
</reference>
<dbReference type="AlphaFoldDB" id="A0A0L7KV32"/>
<evidence type="ECO:0000313" key="1">
    <source>
        <dbReference type="EMBL" id="KOB67098.1"/>
    </source>
</evidence>